<evidence type="ECO:0000313" key="1">
    <source>
        <dbReference type="EMBL" id="PBK85881.1"/>
    </source>
</evidence>
<dbReference type="AlphaFoldDB" id="A0A2H3CS54"/>
<dbReference type="InParanoid" id="A0A2H3CS54"/>
<name>A0A2H3CS54_ARMGA</name>
<dbReference type="SUPFAM" id="SSF52047">
    <property type="entry name" value="RNI-like"/>
    <property type="match status" value="1"/>
</dbReference>
<organism evidence="1 2">
    <name type="scientific">Armillaria gallica</name>
    <name type="common">Bulbous honey fungus</name>
    <name type="synonym">Armillaria bulbosa</name>
    <dbReference type="NCBI Taxonomy" id="47427"/>
    <lineage>
        <taxon>Eukaryota</taxon>
        <taxon>Fungi</taxon>
        <taxon>Dikarya</taxon>
        <taxon>Basidiomycota</taxon>
        <taxon>Agaricomycotina</taxon>
        <taxon>Agaricomycetes</taxon>
        <taxon>Agaricomycetidae</taxon>
        <taxon>Agaricales</taxon>
        <taxon>Marasmiineae</taxon>
        <taxon>Physalacriaceae</taxon>
        <taxon>Armillaria</taxon>
    </lineage>
</organism>
<evidence type="ECO:0000313" key="2">
    <source>
        <dbReference type="Proteomes" id="UP000217790"/>
    </source>
</evidence>
<dbReference type="OrthoDB" id="2854345at2759"/>
<evidence type="ECO:0008006" key="3">
    <source>
        <dbReference type="Google" id="ProtNLM"/>
    </source>
</evidence>
<proteinExistence type="predicted"/>
<sequence length="243" mass="26817">MLALCQGLLDALCFLHIDFTENKPPPAGGFTRCLELLRASAVSKSAVWTIHMYDSSESLEDKQNRQTVHMQVLPHMRNLLSLRMYFDRPSTIPLGPVHLPLLQNLTLSEGVSALTGSAAQCFGPLSAPALTGLQLLYAHYSPISFRIITNPDACAITTLELVCRFNSSFDNVTKFCEMLSSLPALRHLAVRAHGCTAELFLTLKCRSDGATILPCLTFLDLRTSTFTLTDPTVFVDMVESHWS</sequence>
<protein>
    <recommendedName>
        <fullName evidence="3">F-box domain-containing protein</fullName>
    </recommendedName>
</protein>
<dbReference type="EMBL" id="KZ293688">
    <property type="protein sequence ID" value="PBK85881.1"/>
    <property type="molecule type" value="Genomic_DNA"/>
</dbReference>
<dbReference type="Gene3D" id="3.80.10.10">
    <property type="entry name" value="Ribonuclease Inhibitor"/>
    <property type="match status" value="1"/>
</dbReference>
<dbReference type="InterPro" id="IPR032675">
    <property type="entry name" value="LRR_dom_sf"/>
</dbReference>
<accession>A0A2H3CS54</accession>
<keyword evidence="2" id="KW-1185">Reference proteome</keyword>
<gene>
    <name evidence="1" type="ORF">ARMGADRAFT_1036050</name>
</gene>
<dbReference type="Proteomes" id="UP000217790">
    <property type="component" value="Unassembled WGS sequence"/>
</dbReference>
<reference evidence="2" key="1">
    <citation type="journal article" date="2017" name="Nat. Ecol. Evol.">
        <title>Genome expansion and lineage-specific genetic innovations in the forest pathogenic fungi Armillaria.</title>
        <authorList>
            <person name="Sipos G."/>
            <person name="Prasanna A.N."/>
            <person name="Walter M.C."/>
            <person name="O'Connor E."/>
            <person name="Balint B."/>
            <person name="Krizsan K."/>
            <person name="Kiss B."/>
            <person name="Hess J."/>
            <person name="Varga T."/>
            <person name="Slot J."/>
            <person name="Riley R."/>
            <person name="Boka B."/>
            <person name="Rigling D."/>
            <person name="Barry K."/>
            <person name="Lee J."/>
            <person name="Mihaltcheva S."/>
            <person name="LaButti K."/>
            <person name="Lipzen A."/>
            <person name="Waldron R."/>
            <person name="Moloney N.M."/>
            <person name="Sperisen C."/>
            <person name="Kredics L."/>
            <person name="Vagvoelgyi C."/>
            <person name="Patrignani A."/>
            <person name="Fitzpatrick D."/>
            <person name="Nagy I."/>
            <person name="Doyle S."/>
            <person name="Anderson J.B."/>
            <person name="Grigoriev I.V."/>
            <person name="Gueldener U."/>
            <person name="Muensterkoetter M."/>
            <person name="Nagy L.G."/>
        </authorList>
    </citation>
    <scope>NUCLEOTIDE SEQUENCE [LARGE SCALE GENOMIC DNA]</scope>
    <source>
        <strain evidence="2">Ar21-2</strain>
    </source>
</reference>